<protein>
    <submittedName>
        <fullName evidence="2">Uncharacterized protein</fullName>
    </submittedName>
</protein>
<feature type="region of interest" description="Disordered" evidence="1">
    <location>
        <begin position="156"/>
        <end position="352"/>
    </location>
</feature>
<feature type="compositionally biased region" description="Gly residues" evidence="1">
    <location>
        <begin position="294"/>
        <end position="306"/>
    </location>
</feature>
<reference evidence="2 3" key="2">
    <citation type="journal article" date="2021" name="Mar. Drugs">
        <title>A New Micromonospora Strain with Antibiotic Activity Isolated from the Microbiome of a Mid-Atlantic Deep-Sea Sponge.</title>
        <authorList>
            <person name="Back C.R."/>
            <person name="Stennett H.L."/>
            <person name="Williams S.E."/>
            <person name="Wang L."/>
            <person name="Ojeda Gomez J."/>
            <person name="Abdulle O.M."/>
            <person name="Duffy T."/>
            <person name="Neal C."/>
            <person name="Mantell J."/>
            <person name="Jepson M.A."/>
            <person name="Hendry K.R."/>
            <person name="Powell D."/>
            <person name="Stach J.E.M."/>
            <person name="Essex-Lopresti A.E."/>
            <person name="Willis C.L."/>
            <person name="Curnow P."/>
            <person name="Race P.R."/>
        </authorList>
    </citation>
    <scope>NUCLEOTIDE SEQUENCE [LARGE SCALE GENOMIC DNA]</scope>
    <source>
        <strain evidence="2 3">28ISP2-46</strain>
    </source>
</reference>
<feature type="compositionally biased region" description="Low complexity" evidence="1">
    <location>
        <begin position="193"/>
        <end position="207"/>
    </location>
</feature>
<feature type="compositionally biased region" description="Gly residues" evidence="1">
    <location>
        <begin position="208"/>
        <end position="258"/>
    </location>
</feature>
<evidence type="ECO:0000256" key="1">
    <source>
        <dbReference type="SAM" id="MobiDB-lite"/>
    </source>
</evidence>
<evidence type="ECO:0000313" key="3">
    <source>
        <dbReference type="Proteomes" id="UP000510844"/>
    </source>
</evidence>
<accession>A0A7L6BA55</accession>
<name>A0A7L6BA55_9ACTN</name>
<proteinExistence type="predicted"/>
<dbReference type="Proteomes" id="UP000510844">
    <property type="component" value="Chromosome"/>
</dbReference>
<organism evidence="2 3">
    <name type="scientific">Micromonospora robiginosa</name>
    <dbReference type="NCBI Taxonomy" id="2749844"/>
    <lineage>
        <taxon>Bacteria</taxon>
        <taxon>Bacillati</taxon>
        <taxon>Actinomycetota</taxon>
        <taxon>Actinomycetes</taxon>
        <taxon>Micromonosporales</taxon>
        <taxon>Micromonosporaceae</taxon>
        <taxon>Micromonospora</taxon>
    </lineage>
</organism>
<dbReference type="AlphaFoldDB" id="A0A7L6BA55"/>
<dbReference type="EMBL" id="CP059322">
    <property type="protein sequence ID" value="QLQ38755.1"/>
    <property type="molecule type" value="Genomic_DNA"/>
</dbReference>
<sequence>MGDSEASDDRVTARGAAEREPDVLLDVPELSVDEIRLAVDGLDADLSLRARLANLLQLDAGVRVHLEGVELDITGVRAEALLKVRLEKLVQILDRALTTIDRNPELIDALARSVGVTVDDVHRVAGQVAGQVTEPVVDRTGRQAVEVGEAVDRAVPTVVGRVEHPAPTGTGPRGSSGAEPSTEAVRSPRPGDDPGSYGRSGPSSGSGDAAGSGGDVGPGDGPRAAGGAGPGSGGGVGPGDGPGAAGGAGSGVGGGAGSGSSPSPSSGGGVGSGAGPGVGGGPASGNSASDRDAGSGGGEGSGGDARSGGTVESSGAAQLAGQAGQTLRQAGRSVWEAIQSGMSQHRQQRPGR</sequence>
<keyword evidence="3" id="KW-1185">Reference proteome</keyword>
<evidence type="ECO:0000313" key="2">
    <source>
        <dbReference type="EMBL" id="QLQ38755.1"/>
    </source>
</evidence>
<reference evidence="3" key="1">
    <citation type="submission" date="2020-07" db="EMBL/GenBank/DDBJ databases">
        <title>A new Micromonospora strain with potent antibiotic activity isolated from the microbiome of a mid-Atlantic deep-sea sponge.</title>
        <authorList>
            <person name="Back C.R."/>
            <person name="Stennett H.L."/>
            <person name="Williams S.E."/>
            <person name="Wang L."/>
            <person name="Ojeda Gomez J."/>
            <person name="Abdulle O.M."/>
            <person name="Duffy T."/>
            <person name="Hendry K.R."/>
            <person name="Powell D."/>
            <person name="Stach J.E."/>
            <person name="Essex-Lopresti A.E."/>
            <person name="Willis C.L."/>
            <person name="Curnow P."/>
            <person name="Race P.R."/>
        </authorList>
    </citation>
    <scope>NUCLEOTIDE SEQUENCE [LARGE SCALE GENOMIC DNA]</scope>
    <source>
        <strain evidence="3">28ISP2-46</strain>
    </source>
</reference>
<dbReference type="RefSeq" id="WP_181571170.1">
    <property type="nucleotide sequence ID" value="NZ_CP059322.2"/>
</dbReference>
<dbReference type="KEGG" id="mfeu:H1D33_07955"/>
<feature type="compositionally biased region" description="Low complexity" evidence="1">
    <location>
        <begin position="315"/>
        <end position="332"/>
    </location>
</feature>
<feature type="compositionally biased region" description="Gly residues" evidence="1">
    <location>
        <begin position="266"/>
        <end position="283"/>
    </location>
</feature>
<gene>
    <name evidence="2" type="ORF">H1D33_07955</name>
</gene>